<comment type="similarity">
    <text evidence="2">Belongs to the band 7/mec-2 family. Flotillin subfamily.</text>
</comment>
<evidence type="ECO:0000256" key="1">
    <source>
        <dbReference type="ARBA" id="ARBA00004370"/>
    </source>
</evidence>
<evidence type="ECO:0000256" key="3">
    <source>
        <dbReference type="ARBA" id="ARBA00023136"/>
    </source>
</evidence>
<dbReference type="InterPro" id="IPR027705">
    <property type="entry name" value="Flotillin_fam"/>
</dbReference>
<protein>
    <submittedName>
        <fullName evidence="7">Flotillin family protein</fullName>
    </submittedName>
</protein>
<accession>A0A7G7BLX6</accession>
<keyword evidence="4" id="KW-0175">Coiled coil</keyword>
<comment type="subcellular location">
    <subcellularLocation>
        <location evidence="1">Membrane</location>
    </subcellularLocation>
</comment>
<keyword evidence="8" id="KW-1185">Reference proteome</keyword>
<dbReference type="GO" id="GO:0002020">
    <property type="term" value="F:protease binding"/>
    <property type="evidence" value="ECO:0007669"/>
    <property type="project" value="TreeGrafter"/>
</dbReference>
<evidence type="ECO:0000256" key="4">
    <source>
        <dbReference type="SAM" id="Coils"/>
    </source>
</evidence>
<dbReference type="Gene3D" id="3.30.479.30">
    <property type="entry name" value="Band 7 domain"/>
    <property type="match status" value="1"/>
</dbReference>
<organism evidence="7 8">
    <name type="scientific">Streptomyces finlayi</name>
    <dbReference type="NCBI Taxonomy" id="67296"/>
    <lineage>
        <taxon>Bacteria</taxon>
        <taxon>Bacillati</taxon>
        <taxon>Actinomycetota</taxon>
        <taxon>Actinomycetes</taxon>
        <taxon>Kitasatosporales</taxon>
        <taxon>Streptomycetaceae</taxon>
        <taxon>Streptomyces</taxon>
    </lineage>
</organism>
<dbReference type="GO" id="GO:0005886">
    <property type="term" value="C:plasma membrane"/>
    <property type="evidence" value="ECO:0007669"/>
    <property type="project" value="TreeGrafter"/>
</dbReference>
<proteinExistence type="inferred from homology"/>
<evidence type="ECO:0000313" key="8">
    <source>
        <dbReference type="Proteomes" id="UP000515307"/>
    </source>
</evidence>
<feature type="coiled-coil region" evidence="4">
    <location>
        <begin position="206"/>
        <end position="235"/>
    </location>
</feature>
<gene>
    <name evidence="7" type="ORF">F0344_18445</name>
</gene>
<dbReference type="AlphaFoldDB" id="A0A7G7BLX6"/>
<dbReference type="SUPFAM" id="SSF117892">
    <property type="entry name" value="Band 7/SPFH domain"/>
    <property type="match status" value="1"/>
</dbReference>
<dbReference type="Pfam" id="PF01145">
    <property type="entry name" value="Band_7"/>
    <property type="match status" value="1"/>
</dbReference>
<evidence type="ECO:0000256" key="5">
    <source>
        <dbReference type="SAM" id="MobiDB-lite"/>
    </source>
</evidence>
<dbReference type="PANTHER" id="PTHR13806:SF46">
    <property type="entry name" value="FLOTILLIN-1-RELATED"/>
    <property type="match status" value="1"/>
</dbReference>
<reference evidence="8" key="1">
    <citation type="submission" date="2019-10" db="EMBL/GenBank/DDBJ databases">
        <title>Antimicrobial potential of Antarctic Bacteria.</title>
        <authorList>
            <person name="Benaud N."/>
            <person name="Edwards R.J."/>
            <person name="Ferrari B.C."/>
        </authorList>
    </citation>
    <scope>NUCLEOTIDE SEQUENCE [LARGE SCALE GENOMIC DNA]</scope>
    <source>
        <strain evidence="8">NBSH44</strain>
    </source>
</reference>
<feature type="compositionally biased region" description="Basic and acidic residues" evidence="5">
    <location>
        <begin position="469"/>
        <end position="479"/>
    </location>
</feature>
<feature type="region of interest" description="Disordered" evidence="5">
    <location>
        <begin position="454"/>
        <end position="479"/>
    </location>
</feature>
<dbReference type="RefSeq" id="WP_185299826.1">
    <property type="nucleotide sequence ID" value="NZ_CP045702.1"/>
</dbReference>
<dbReference type="CDD" id="cd03399">
    <property type="entry name" value="SPFH_flotillin"/>
    <property type="match status" value="1"/>
</dbReference>
<feature type="domain" description="Band 7" evidence="6">
    <location>
        <begin position="24"/>
        <end position="205"/>
    </location>
</feature>
<dbReference type="GO" id="GO:0072659">
    <property type="term" value="P:protein localization to plasma membrane"/>
    <property type="evidence" value="ECO:0007669"/>
    <property type="project" value="TreeGrafter"/>
</dbReference>
<name>A0A7G7BLX6_9ACTN</name>
<dbReference type="InterPro" id="IPR036013">
    <property type="entry name" value="Band_7/SPFH_dom_sf"/>
</dbReference>
<dbReference type="InterPro" id="IPR031905">
    <property type="entry name" value="Flotillin_C"/>
</dbReference>
<dbReference type="KEGG" id="sfiy:F0344_18445"/>
<evidence type="ECO:0000256" key="2">
    <source>
        <dbReference type="ARBA" id="ARBA00007161"/>
    </source>
</evidence>
<dbReference type="Pfam" id="PF15975">
    <property type="entry name" value="Flot"/>
    <property type="match status" value="1"/>
</dbReference>
<evidence type="ECO:0000313" key="7">
    <source>
        <dbReference type="EMBL" id="QNE76341.1"/>
    </source>
</evidence>
<keyword evidence="3" id="KW-0472">Membrane</keyword>
<dbReference type="InterPro" id="IPR001107">
    <property type="entry name" value="Band_7"/>
</dbReference>
<sequence length="479" mass="50602">MSPVLIAVIGIVVLVVLLGLVVITRYKVAGPSEAFIITGRRGKRSTDPVTGATSIDNSGQKVVVGGGVFVVPFVQQKFTLDLSSRHIPIAVRGAVTLRGVKSNLEGVAIVKVGGSEDAIRAAAQRFLQQQDGIVGFTQEVLSGALRAIVGRMSVEDIIRDRAAFASQVAEEAEASLSGQGLILDAFQIQDITTEGSYLEDLGRPEAARAKQEADIAEAIARRASEQARLKAAEEIAIAERTYYLKQAEIKAETEAAAAKANAAGPLAEAARQQEVLQEQEKVAERQAALTDRELDTKVRKPADAARYQAEQEAEARRVAQVKEAEADAERSRLTGQGEKLHRSALADAVRIEGEADAAAIAARGAAEAEAMHKKADAFARYGDAAVLQMLVEVLPTVVAKASEPLSAIDKLTVISTDGASQLARTVTDNVAQGIELLNSTTGVDLGALLENLKNRTAPAPEVPAQAADPRTDGKIDITD</sequence>
<dbReference type="PANTHER" id="PTHR13806">
    <property type="entry name" value="FLOTILLIN-RELATED"/>
    <property type="match status" value="1"/>
</dbReference>
<dbReference type="SMART" id="SM00244">
    <property type="entry name" value="PHB"/>
    <property type="match status" value="1"/>
</dbReference>
<dbReference type="EMBL" id="CP045702">
    <property type="protein sequence ID" value="QNE76341.1"/>
    <property type="molecule type" value="Genomic_DNA"/>
</dbReference>
<evidence type="ECO:0000259" key="6">
    <source>
        <dbReference type="SMART" id="SM00244"/>
    </source>
</evidence>
<dbReference type="Proteomes" id="UP000515307">
    <property type="component" value="Chromosome"/>
</dbReference>